<dbReference type="GO" id="GO:0005886">
    <property type="term" value="C:plasma membrane"/>
    <property type="evidence" value="ECO:0007669"/>
    <property type="project" value="TreeGrafter"/>
</dbReference>
<dbReference type="RefSeq" id="WP_055194227.1">
    <property type="nucleotide sequence ID" value="NZ_CABIYH010000011.1"/>
</dbReference>
<dbReference type="InterPro" id="IPR029044">
    <property type="entry name" value="Nucleotide-diphossugar_trans"/>
</dbReference>
<dbReference type="STRING" id="166486.ERS852572_01722"/>
<organism evidence="9 10">
    <name type="scientific">Roseburia intestinalis</name>
    <dbReference type="NCBI Taxonomy" id="166486"/>
    <lineage>
        <taxon>Bacteria</taxon>
        <taxon>Bacillati</taxon>
        <taxon>Bacillota</taxon>
        <taxon>Clostridia</taxon>
        <taxon>Lachnospirales</taxon>
        <taxon>Lachnospiraceae</taxon>
        <taxon>Roseburia</taxon>
    </lineage>
</organism>
<dbReference type="Gene3D" id="3.90.550.10">
    <property type="entry name" value="Spore Coat Polysaccharide Biosynthesis Protein SpsA, Chain A"/>
    <property type="match status" value="1"/>
</dbReference>
<dbReference type="PaxDb" id="166486-ERS852572_01722"/>
<dbReference type="PANTHER" id="PTHR48090:SF1">
    <property type="entry name" value="PROPHAGE BACTOPRENOL GLUCOSYL TRANSFERASE HOMOLOG"/>
    <property type="match status" value="1"/>
</dbReference>
<evidence type="ECO:0000256" key="1">
    <source>
        <dbReference type="ARBA" id="ARBA00004141"/>
    </source>
</evidence>
<dbReference type="EMBL" id="CYXZ01000011">
    <property type="protein sequence ID" value="CUN05836.1"/>
    <property type="molecule type" value="Genomic_DNA"/>
</dbReference>
<sequence>MKKISIVIPCFNEVENVELISFAVENVLEEALSEYDYEILFIDNCSTDGTRDKLEEICAKKKKVKAIFNVTNFGQFNSPFYAMCQASGDCVICMCCDFQDPVELIPTFVHEWEKGHKIVSGIKTSSKENRFIYLLRTMYYKIIRNMSTTEMIEHFTGFGLYDKSFIAILRQLDDPIPFIRGIVAEYGHGFNRIEVEYEQPRRRAGKTHNNFYSLYDAAMLSFTSYTKVGLRLATFLGFGASLISFGIALFYLGYKLLHWETFQAGNAPMIIGIFLLGSLQLFFIGFMGEYILNINTRVIHRPLVVEEKRLNFDIQEDGDKNTAGEKDSQ</sequence>
<keyword evidence="5 7" id="KW-1133">Transmembrane helix</keyword>
<dbReference type="SUPFAM" id="SSF53448">
    <property type="entry name" value="Nucleotide-diphospho-sugar transferases"/>
    <property type="match status" value="1"/>
</dbReference>
<keyword evidence="4 7" id="KW-0812">Transmembrane</keyword>
<evidence type="ECO:0000313" key="9">
    <source>
        <dbReference type="EMBL" id="CUN05836.1"/>
    </source>
</evidence>
<reference evidence="9 10" key="1">
    <citation type="submission" date="2015-09" db="EMBL/GenBank/DDBJ databases">
        <authorList>
            <consortium name="Pathogen Informatics"/>
        </authorList>
    </citation>
    <scope>NUCLEOTIDE SEQUENCE [LARGE SCALE GENOMIC DNA]</scope>
    <source>
        <strain evidence="9 10">2789STDY5834960</strain>
    </source>
</reference>
<gene>
    <name evidence="9" type="primary">yfdH_2</name>
    <name evidence="9" type="ORF">ERS852572_01722</name>
</gene>
<keyword evidence="6 7" id="KW-0472">Membrane</keyword>
<feature type="transmembrane region" description="Helical" evidence="7">
    <location>
        <begin position="269"/>
        <end position="292"/>
    </location>
</feature>
<evidence type="ECO:0000259" key="8">
    <source>
        <dbReference type="Pfam" id="PF00535"/>
    </source>
</evidence>
<dbReference type="AlphaFoldDB" id="A0A173TUJ0"/>
<evidence type="ECO:0000256" key="2">
    <source>
        <dbReference type="ARBA" id="ARBA00022676"/>
    </source>
</evidence>
<evidence type="ECO:0000256" key="6">
    <source>
        <dbReference type="ARBA" id="ARBA00023136"/>
    </source>
</evidence>
<accession>A0A173TUJ0</accession>
<evidence type="ECO:0000256" key="4">
    <source>
        <dbReference type="ARBA" id="ARBA00022692"/>
    </source>
</evidence>
<dbReference type="Pfam" id="PF00535">
    <property type="entry name" value="Glycos_transf_2"/>
    <property type="match status" value="1"/>
</dbReference>
<feature type="domain" description="Glycosyltransferase 2-like" evidence="8">
    <location>
        <begin position="5"/>
        <end position="159"/>
    </location>
</feature>
<comment type="subcellular location">
    <subcellularLocation>
        <location evidence="1">Membrane</location>
        <topology evidence="1">Multi-pass membrane protein</topology>
    </subcellularLocation>
</comment>
<feature type="transmembrane region" description="Helical" evidence="7">
    <location>
        <begin position="232"/>
        <end position="254"/>
    </location>
</feature>
<dbReference type="Proteomes" id="UP000095350">
    <property type="component" value="Unassembled WGS sequence"/>
</dbReference>
<name>A0A173TUJ0_9FIRM</name>
<proteinExistence type="predicted"/>
<evidence type="ECO:0000256" key="3">
    <source>
        <dbReference type="ARBA" id="ARBA00022679"/>
    </source>
</evidence>
<keyword evidence="2 9" id="KW-0328">Glycosyltransferase</keyword>
<protein>
    <submittedName>
        <fullName evidence="9">Bactoprenol glucosyl transferase homolog from prophage CPS-53</fullName>
        <ecNumber evidence="9">2.4.1.-</ecNumber>
    </submittedName>
</protein>
<evidence type="ECO:0000313" key="10">
    <source>
        <dbReference type="Proteomes" id="UP000095350"/>
    </source>
</evidence>
<dbReference type="OrthoDB" id="9807778at2"/>
<dbReference type="EC" id="2.4.1.-" evidence="9"/>
<evidence type="ECO:0000256" key="5">
    <source>
        <dbReference type="ARBA" id="ARBA00022989"/>
    </source>
</evidence>
<keyword evidence="3 9" id="KW-0808">Transferase</keyword>
<dbReference type="CDD" id="cd04187">
    <property type="entry name" value="DPM1_like_bac"/>
    <property type="match status" value="1"/>
</dbReference>
<dbReference type="InterPro" id="IPR001173">
    <property type="entry name" value="Glyco_trans_2-like"/>
</dbReference>
<evidence type="ECO:0000256" key="7">
    <source>
        <dbReference type="SAM" id="Phobius"/>
    </source>
</evidence>
<dbReference type="GO" id="GO:0016757">
    <property type="term" value="F:glycosyltransferase activity"/>
    <property type="evidence" value="ECO:0007669"/>
    <property type="project" value="UniProtKB-KW"/>
</dbReference>
<dbReference type="InterPro" id="IPR050256">
    <property type="entry name" value="Glycosyltransferase_2"/>
</dbReference>
<dbReference type="PANTHER" id="PTHR48090">
    <property type="entry name" value="UNDECAPRENYL-PHOSPHATE 4-DEOXY-4-FORMAMIDO-L-ARABINOSE TRANSFERASE-RELATED"/>
    <property type="match status" value="1"/>
</dbReference>